<evidence type="ECO:0000256" key="6">
    <source>
        <dbReference type="ARBA" id="ARBA00022475"/>
    </source>
</evidence>
<proteinExistence type="inferred from homology"/>
<dbReference type="AlphaFoldDB" id="A0A161JVL4"/>
<evidence type="ECO:0000256" key="12">
    <source>
        <dbReference type="SAM" id="Phobius"/>
    </source>
</evidence>
<evidence type="ECO:0000256" key="2">
    <source>
        <dbReference type="ARBA" id="ARBA00004429"/>
    </source>
</evidence>
<evidence type="ECO:0000256" key="1">
    <source>
        <dbReference type="ARBA" id="ARBA00002442"/>
    </source>
</evidence>
<dbReference type="GO" id="GO:1903607">
    <property type="term" value="P:cytochrome c biosynthetic process"/>
    <property type="evidence" value="ECO:0007669"/>
    <property type="project" value="TreeGrafter"/>
</dbReference>
<organism evidence="13">
    <name type="scientific">hydrothermal vent metagenome</name>
    <dbReference type="NCBI Taxonomy" id="652676"/>
    <lineage>
        <taxon>unclassified sequences</taxon>
        <taxon>metagenomes</taxon>
        <taxon>ecological metagenomes</taxon>
    </lineage>
</organism>
<feature type="transmembrane region" description="Helical" evidence="12">
    <location>
        <begin position="200"/>
        <end position="221"/>
    </location>
</feature>
<comment type="similarity">
    <text evidence="3">Belongs to the CcmB/CycW/HelB family.</text>
</comment>
<evidence type="ECO:0000256" key="7">
    <source>
        <dbReference type="ARBA" id="ARBA00022519"/>
    </source>
</evidence>
<dbReference type="Pfam" id="PF03379">
    <property type="entry name" value="CcmB"/>
    <property type="match status" value="1"/>
</dbReference>
<evidence type="ECO:0000256" key="9">
    <source>
        <dbReference type="ARBA" id="ARBA00022748"/>
    </source>
</evidence>
<comment type="function">
    <text evidence="1">Required for the export of heme to the periplasm for the biogenesis of c-type cytochromes.</text>
</comment>
<protein>
    <recommendedName>
        <fullName evidence="4">Heme exporter protein B</fullName>
    </recommendedName>
</protein>
<dbReference type="PANTHER" id="PTHR30070:SF1">
    <property type="entry name" value="CYTOCHROME C BIOGENESIS B-RELATED"/>
    <property type="match status" value="1"/>
</dbReference>
<feature type="transmembrane region" description="Helical" evidence="12">
    <location>
        <begin position="24"/>
        <end position="44"/>
    </location>
</feature>
<dbReference type="InterPro" id="IPR003544">
    <property type="entry name" value="Cyt_c_biogenesis_CcmB"/>
</dbReference>
<feature type="transmembrane region" description="Helical" evidence="12">
    <location>
        <begin position="127"/>
        <end position="150"/>
    </location>
</feature>
<dbReference type="PANTHER" id="PTHR30070">
    <property type="entry name" value="HEME EXPORTER PROTEIN B"/>
    <property type="match status" value="1"/>
</dbReference>
<keyword evidence="11 12" id="KW-0472">Membrane</keyword>
<reference evidence="13" key="1">
    <citation type="submission" date="2015-10" db="EMBL/GenBank/DDBJ databases">
        <authorList>
            <person name="Gilbert D.G."/>
        </authorList>
    </citation>
    <scope>NUCLEOTIDE SEQUENCE</scope>
</reference>
<evidence type="ECO:0000256" key="8">
    <source>
        <dbReference type="ARBA" id="ARBA00022692"/>
    </source>
</evidence>
<comment type="subcellular location">
    <subcellularLocation>
        <location evidence="2">Cell inner membrane</location>
        <topology evidence="2">Multi-pass membrane protein</topology>
    </subcellularLocation>
</comment>
<dbReference type="PIRSF" id="PIRSF002764">
    <property type="entry name" value="CcmB"/>
    <property type="match status" value="1"/>
</dbReference>
<dbReference type="GO" id="GO:0017004">
    <property type="term" value="P:cytochrome complex assembly"/>
    <property type="evidence" value="ECO:0007669"/>
    <property type="project" value="UniProtKB-KW"/>
</dbReference>
<name>A0A161JVL4_9ZZZZ</name>
<feature type="transmembrane region" description="Helical" evidence="12">
    <location>
        <begin position="96"/>
        <end position="121"/>
    </location>
</feature>
<dbReference type="InterPro" id="IPR026031">
    <property type="entry name" value="Cyt_c_CcmB_bac"/>
</dbReference>
<dbReference type="EMBL" id="FAXA01000384">
    <property type="protein sequence ID" value="CUV03233.1"/>
    <property type="molecule type" value="Genomic_DNA"/>
</dbReference>
<evidence type="ECO:0000256" key="4">
    <source>
        <dbReference type="ARBA" id="ARBA00016452"/>
    </source>
</evidence>
<keyword evidence="9" id="KW-0201">Cytochrome c-type biogenesis</keyword>
<gene>
    <name evidence="13" type="ORF">MGWOODY_Clf2792</name>
</gene>
<evidence type="ECO:0000256" key="3">
    <source>
        <dbReference type="ARBA" id="ARBA00010544"/>
    </source>
</evidence>
<evidence type="ECO:0000313" key="13">
    <source>
        <dbReference type="EMBL" id="CUV03233.1"/>
    </source>
</evidence>
<keyword evidence="5" id="KW-0813">Transport</keyword>
<accession>A0A161JVL4</accession>
<sequence length="223" mass="24232">MGLLGTVLIIVWKDVLLELRSRDLIISVVVFGLLVVVVFNFALNNAPGRSEELAPGILWTAFAFAAVLAMNRAFVRDQEQGGLEGLLISPVSRDAIFLGKALTSLIFMLFVEAVLLPVYAVMLDFSALSWTLMLTIFLGTLGFAVVGTLFSAMAVQTRSREIMLPVLFFPVLLPVIIAAVEASTRAVGGETFIGLGRWLPLIGVFDALFLVICPWVFALVVEE</sequence>
<keyword evidence="10 12" id="KW-1133">Transmembrane helix</keyword>
<keyword evidence="6" id="KW-1003">Cell membrane</keyword>
<evidence type="ECO:0000256" key="10">
    <source>
        <dbReference type="ARBA" id="ARBA00022989"/>
    </source>
</evidence>
<keyword evidence="8 12" id="KW-0812">Transmembrane</keyword>
<dbReference type="GO" id="GO:0015232">
    <property type="term" value="F:heme transmembrane transporter activity"/>
    <property type="evidence" value="ECO:0007669"/>
    <property type="project" value="InterPro"/>
</dbReference>
<feature type="transmembrane region" description="Helical" evidence="12">
    <location>
        <begin position="56"/>
        <end position="75"/>
    </location>
</feature>
<evidence type="ECO:0000256" key="11">
    <source>
        <dbReference type="ARBA" id="ARBA00023136"/>
    </source>
</evidence>
<evidence type="ECO:0000256" key="5">
    <source>
        <dbReference type="ARBA" id="ARBA00022448"/>
    </source>
</evidence>
<feature type="transmembrane region" description="Helical" evidence="12">
    <location>
        <begin position="162"/>
        <end position="180"/>
    </location>
</feature>
<dbReference type="PRINTS" id="PR01414">
    <property type="entry name" value="CCMBBIOGNSIS"/>
</dbReference>
<keyword evidence="7" id="KW-0997">Cell inner membrane</keyword>
<dbReference type="GO" id="GO:0005886">
    <property type="term" value="C:plasma membrane"/>
    <property type="evidence" value="ECO:0007669"/>
    <property type="project" value="UniProtKB-SubCell"/>
</dbReference>